<evidence type="ECO:0000313" key="3">
    <source>
        <dbReference type="EMBL" id="TFB02451.1"/>
    </source>
</evidence>
<dbReference type="GeneID" id="300577278"/>
<name>A0ABY2H329_9HYPO</name>
<dbReference type="PANTHER" id="PTHR42977:SF3">
    <property type="entry name" value="AB HYDROLASE-1 DOMAIN-CONTAINING PROTEIN"/>
    <property type="match status" value="1"/>
</dbReference>
<dbReference type="InterPro" id="IPR000639">
    <property type="entry name" value="Epox_hydrolase-like"/>
</dbReference>
<evidence type="ECO:0000256" key="1">
    <source>
        <dbReference type="ARBA" id="ARBA00022801"/>
    </source>
</evidence>
<dbReference type="Pfam" id="PF00561">
    <property type="entry name" value="Abhydrolase_1"/>
    <property type="match status" value="1"/>
</dbReference>
<dbReference type="Proteomes" id="UP001642720">
    <property type="component" value="Unassembled WGS sequence"/>
</dbReference>
<dbReference type="InterPro" id="IPR000073">
    <property type="entry name" value="AB_hydrolase_1"/>
</dbReference>
<dbReference type="EMBL" id="PPTA01000006">
    <property type="protein sequence ID" value="TFB02451.1"/>
    <property type="molecule type" value="Genomic_DNA"/>
</dbReference>
<organism evidence="3 4">
    <name type="scientific">Trichoderma ghanense</name>
    <dbReference type="NCBI Taxonomy" id="65468"/>
    <lineage>
        <taxon>Eukaryota</taxon>
        <taxon>Fungi</taxon>
        <taxon>Dikarya</taxon>
        <taxon>Ascomycota</taxon>
        <taxon>Pezizomycotina</taxon>
        <taxon>Sordariomycetes</taxon>
        <taxon>Hypocreomycetidae</taxon>
        <taxon>Hypocreales</taxon>
        <taxon>Hypocreaceae</taxon>
        <taxon>Trichoderma</taxon>
    </lineage>
</organism>
<dbReference type="Gene3D" id="3.40.50.1820">
    <property type="entry name" value="alpha/beta hydrolase"/>
    <property type="match status" value="1"/>
</dbReference>
<comment type="caution">
    <text evidence="3">The sequence shown here is derived from an EMBL/GenBank/DDBJ whole genome shotgun (WGS) entry which is preliminary data.</text>
</comment>
<protein>
    <submittedName>
        <fullName evidence="3">Hydrolase</fullName>
    </submittedName>
</protein>
<dbReference type="SUPFAM" id="SSF53474">
    <property type="entry name" value="alpha/beta-Hydrolases"/>
    <property type="match status" value="1"/>
</dbReference>
<proteinExistence type="predicted"/>
<keyword evidence="4" id="KW-1185">Reference proteome</keyword>
<dbReference type="PRINTS" id="PR00412">
    <property type="entry name" value="EPOXHYDRLASE"/>
</dbReference>
<feature type="domain" description="AB hydrolase-1" evidence="2">
    <location>
        <begin position="33"/>
        <end position="287"/>
    </location>
</feature>
<dbReference type="InterPro" id="IPR029058">
    <property type="entry name" value="AB_hydrolase_fold"/>
</dbReference>
<dbReference type="RefSeq" id="XP_073558652.1">
    <property type="nucleotide sequence ID" value="XM_073702828.1"/>
</dbReference>
<dbReference type="GO" id="GO:0016787">
    <property type="term" value="F:hydrolase activity"/>
    <property type="evidence" value="ECO:0007669"/>
    <property type="project" value="UniProtKB-KW"/>
</dbReference>
<gene>
    <name evidence="3" type="ORF">CCMA1212_005571</name>
</gene>
<evidence type="ECO:0000313" key="4">
    <source>
        <dbReference type="Proteomes" id="UP001642720"/>
    </source>
</evidence>
<dbReference type="PANTHER" id="PTHR42977">
    <property type="entry name" value="HYDROLASE-RELATED"/>
    <property type="match status" value="1"/>
</dbReference>
<evidence type="ECO:0000259" key="2">
    <source>
        <dbReference type="Pfam" id="PF00561"/>
    </source>
</evidence>
<dbReference type="InterPro" id="IPR051340">
    <property type="entry name" value="Haloalkane_dehalogenase"/>
</dbReference>
<keyword evidence="1 3" id="KW-0378">Hydrolase</keyword>
<accession>A0ABY2H329</accession>
<sequence>MTNVTGAIIPAINHLEVGDYNAFYREAGPVNAPTVLLLHGFPTSFFMFRHLIPILAVTYHVIALDYPGFGFTKGPAKYPHTFENIATVTEEFLKALYISKYALYIFDYGAPVGLKLAVRNPQAVSAIVSQNGNAYGMAPTATAQGQASNRECSRGTWPFLGPSENHLVTAMLWREFSLSTLPWGNIREELRILPFSSLRSWWLDWTLMTNRPGNDDYHLDLFYDYRNNVKQYPEFQQYLRNSQVPLLAVWGQKDTIFIPPGAQAFRRDLPHAEIHLLDVGHFTLISNLEQIVGYILPFLEKHLGKGDK</sequence>
<reference evidence="3 4" key="1">
    <citation type="submission" date="2018-01" db="EMBL/GenBank/DDBJ databases">
        <title>Genome characterization of the sugarcane-associated fungus Trichoderma ghanense CCMA-1212 and their application in lignocelulose bioconversion.</title>
        <authorList>
            <person name="Steindorff A.S."/>
            <person name="Mendes T.D."/>
            <person name="Vilela E.S.D."/>
            <person name="Rodrigues D.S."/>
            <person name="Formighieri E.F."/>
            <person name="Melo I.S."/>
            <person name="Favaro L.C.L."/>
        </authorList>
    </citation>
    <scope>NUCLEOTIDE SEQUENCE [LARGE SCALE GENOMIC DNA]</scope>
    <source>
        <strain evidence="3 4">CCMA-1212</strain>
    </source>
</reference>